<sequence length="74" mass="8067">VLDTVIARGYVVPGGYSLEPAKIVNGEGYYNLYATNNQSKLLEGTTEKNVHMYLVTINAKTGWFKGNASRNAGQ</sequence>
<protein>
    <recommendedName>
        <fullName evidence="1">MapZ extracellular C-terminal domain-containing protein</fullName>
    </recommendedName>
</protein>
<feature type="non-terminal residue" evidence="2">
    <location>
        <position position="1"/>
    </location>
</feature>
<gene>
    <name evidence="2" type="ORF">GTI89_18955</name>
</gene>
<feature type="domain" description="MapZ extracellular C-terminal" evidence="1">
    <location>
        <begin position="1"/>
        <end position="67"/>
    </location>
</feature>
<dbReference type="InterPro" id="IPR040532">
    <property type="entry name" value="MapZ_C2"/>
</dbReference>
<dbReference type="EMBL" id="WVTI01000525">
    <property type="protein sequence ID" value="MXS28123.1"/>
    <property type="molecule type" value="Genomic_DNA"/>
</dbReference>
<organism evidence="2 3">
    <name type="scientific">Enterococcus gallinarum</name>
    <dbReference type="NCBI Taxonomy" id="1353"/>
    <lineage>
        <taxon>Bacteria</taxon>
        <taxon>Bacillati</taxon>
        <taxon>Bacillota</taxon>
        <taxon>Bacilli</taxon>
        <taxon>Lactobacillales</taxon>
        <taxon>Enterococcaceae</taxon>
        <taxon>Enterococcus</taxon>
    </lineage>
</organism>
<dbReference type="AlphaFoldDB" id="A0A6I4XKN9"/>
<proteinExistence type="predicted"/>
<accession>A0A6I4XKN9</accession>
<reference evidence="2 3" key="1">
    <citation type="submission" date="2019-04" db="EMBL/GenBank/DDBJ databases">
        <title>Step-wise assembly of the neonatal virome modulated by breast feeding.</title>
        <authorList>
            <person name="Liang G."/>
            <person name="Bushman F."/>
        </authorList>
    </citation>
    <scope>NUCLEOTIDE SEQUENCE [LARGE SCALE GENOMIC DNA]</scope>
    <source>
        <strain evidence="2 3">E3404</strain>
    </source>
</reference>
<dbReference type="Pfam" id="PF18708">
    <property type="entry name" value="MapZ_C2"/>
    <property type="match status" value="1"/>
</dbReference>
<name>A0A6I4XKN9_ENTGA</name>
<comment type="caution">
    <text evidence="2">The sequence shown here is derived from an EMBL/GenBank/DDBJ whole genome shotgun (WGS) entry which is preliminary data.</text>
</comment>
<dbReference type="Proteomes" id="UP000439965">
    <property type="component" value="Unassembled WGS sequence"/>
</dbReference>
<evidence type="ECO:0000259" key="1">
    <source>
        <dbReference type="Pfam" id="PF18708"/>
    </source>
</evidence>
<dbReference type="RefSeq" id="WP_237440987.1">
    <property type="nucleotide sequence ID" value="NZ_WVTI01000525.1"/>
</dbReference>
<evidence type="ECO:0000313" key="3">
    <source>
        <dbReference type="Proteomes" id="UP000439965"/>
    </source>
</evidence>
<evidence type="ECO:0000313" key="2">
    <source>
        <dbReference type="EMBL" id="MXS28123.1"/>
    </source>
</evidence>